<sequence length="233" mass="26182">MADTPISSVSLSLTHVLYDPSSPLSVISAYLALLPQALLIIYSTLFYATREIEIALMLAGQLACEALNYILKRTLKGDRPRLDLGKGYGMPSSHAQFMAYWAVYLGLWVVVRHRPALAKRREGDYVGIAVWQRGVLGLAAFVLAAAVGASRVELNYHHPHQVYVGFALGTACALAWFVVTAGARYYGLLDWLLELPPMQWLRMRDLLIDEDLVHAGWERYDNRRQKLHAVKDR</sequence>
<comment type="subcellular location">
    <subcellularLocation>
        <location evidence="6">Endoplasmic reticulum membrane</location>
        <topology evidence="6">Multi-pass membrane protein</topology>
    </subcellularLocation>
    <subcellularLocation>
        <location evidence="1">Membrane</location>
        <topology evidence="1">Multi-pass membrane protein</topology>
    </subcellularLocation>
</comment>
<feature type="transmembrane region" description="Helical" evidence="6">
    <location>
        <begin position="54"/>
        <end position="71"/>
    </location>
</feature>
<accession>A0A1V8S8Y3</accession>
<keyword evidence="3 6" id="KW-0378">Hydrolase</keyword>
<evidence type="ECO:0000256" key="4">
    <source>
        <dbReference type="ARBA" id="ARBA00022989"/>
    </source>
</evidence>
<dbReference type="AlphaFoldDB" id="A0A1V8S8Y3"/>
<feature type="transmembrane region" description="Helical" evidence="6">
    <location>
        <begin position="91"/>
        <end position="110"/>
    </location>
</feature>
<dbReference type="GO" id="GO:0006487">
    <property type="term" value="P:protein N-linked glycosylation"/>
    <property type="evidence" value="ECO:0007669"/>
    <property type="project" value="UniProtKB-UniRule"/>
</dbReference>
<feature type="domain" description="Phosphatidic acid phosphatase type 2/haloperoxidase" evidence="7">
    <location>
        <begin position="54"/>
        <end position="177"/>
    </location>
</feature>
<gene>
    <name evidence="8" type="ORF">B0A48_18413</name>
</gene>
<dbReference type="SMART" id="SM00014">
    <property type="entry name" value="acidPPc"/>
    <property type="match status" value="1"/>
</dbReference>
<feature type="transmembrane region" description="Helical" evidence="6">
    <location>
        <begin position="162"/>
        <end position="183"/>
    </location>
</feature>
<comment type="caution">
    <text evidence="8">The sequence shown here is derived from an EMBL/GenBank/DDBJ whole genome shotgun (WGS) entry which is preliminary data.</text>
</comment>
<organism evidence="8 9">
    <name type="scientific">Cryoendolithus antarcticus</name>
    <dbReference type="NCBI Taxonomy" id="1507870"/>
    <lineage>
        <taxon>Eukaryota</taxon>
        <taxon>Fungi</taxon>
        <taxon>Dikarya</taxon>
        <taxon>Ascomycota</taxon>
        <taxon>Pezizomycotina</taxon>
        <taxon>Dothideomycetes</taxon>
        <taxon>Dothideomycetidae</taxon>
        <taxon>Cladosporiales</taxon>
        <taxon>Cladosporiaceae</taxon>
        <taxon>Cryoendolithus</taxon>
    </lineage>
</organism>
<dbReference type="STRING" id="1507870.A0A1V8S8Y3"/>
<keyword evidence="9" id="KW-1185">Reference proteome</keyword>
<comment type="pathway">
    <text evidence="6">Protein modification; protein glycosylation.</text>
</comment>
<dbReference type="GO" id="GO:0047874">
    <property type="term" value="F:dolichyldiphosphatase activity"/>
    <property type="evidence" value="ECO:0007669"/>
    <property type="project" value="UniProtKB-UniRule"/>
</dbReference>
<dbReference type="EC" id="3.6.1.43" evidence="6"/>
<keyword evidence="2 6" id="KW-0812">Transmembrane</keyword>
<dbReference type="UniPathway" id="UPA00378"/>
<dbReference type="FunCoup" id="A0A1V8S8Y3">
    <property type="interactions" value="643"/>
</dbReference>
<dbReference type="SUPFAM" id="SSF48317">
    <property type="entry name" value="Acid phosphatase/Vanadium-dependent haloperoxidase"/>
    <property type="match status" value="1"/>
</dbReference>
<dbReference type="EMBL" id="NAJO01000094">
    <property type="protein sequence ID" value="OQN95457.1"/>
    <property type="molecule type" value="Genomic_DNA"/>
</dbReference>
<evidence type="ECO:0000313" key="8">
    <source>
        <dbReference type="EMBL" id="OQN95457.1"/>
    </source>
</evidence>
<feature type="transmembrane region" description="Helical" evidence="6">
    <location>
        <begin position="27"/>
        <end position="47"/>
    </location>
</feature>
<keyword evidence="4 6" id="KW-1133">Transmembrane helix</keyword>
<dbReference type="Proteomes" id="UP000192596">
    <property type="component" value="Unassembled WGS sequence"/>
</dbReference>
<dbReference type="Gene3D" id="1.20.144.10">
    <property type="entry name" value="Phosphatidic acid phosphatase type 2/haloperoxidase"/>
    <property type="match status" value="1"/>
</dbReference>
<name>A0A1V8S8Y3_9PEZI</name>
<proteinExistence type="inferred from homology"/>
<dbReference type="CDD" id="cd03382">
    <property type="entry name" value="PAP2_dolichyldiphosphatase"/>
    <property type="match status" value="1"/>
</dbReference>
<protein>
    <recommendedName>
        <fullName evidence="6">Dolichyldiphosphatase</fullName>
        <ecNumber evidence="6">3.6.1.43</ecNumber>
    </recommendedName>
</protein>
<feature type="transmembrane region" description="Helical" evidence="6">
    <location>
        <begin position="130"/>
        <end position="150"/>
    </location>
</feature>
<evidence type="ECO:0000259" key="7">
    <source>
        <dbReference type="SMART" id="SM00014"/>
    </source>
</evidence>
<comment type="function">
    <text evidence="6">Required for efficient N-glycosylation. Necessary for maintaining optimal levels of dolichol-linked oligosaccharides. Hydrolyzes dolichyl pyrophosphate at a very high rate and dolichyl monophosphate at a much lower rate. Does not act on phosphatidate.</text>
</comment>
<dbReference type="Pfam" id="PF01569">
    <property type="entry name" value="PAP2"/>
    <property type="match status" value="1"/>
</dbReference>
<dbReference type="InterPro" id="IPR039667">
    <property type="entry name" value="Dolichyldiphosphatase_PAP2"/>
</dbReference>
<keyword evidence="6" id="KW-0256">Endoplasmic reticulum</keyword>
<dbReference type="InterPro" id="IPR036938">
    <property type="entry name" value="PAP2/HPO_sf"/>
</dbReference>
<dbReference type="GO" id="GO:0005789">
    <property type="term" value="C:endoplasmic reticulum membrane"/>
    <property type="evidence" value="ECO:0007669"/>
    <property type="project" value="UniProtKB-SubCell"/>
</dbReference>
<evidence type="ECO:0000256" key="5">
    <source>
        <dbReference type="ARBA" id="ARBA00023136"/>
    </source>
</evidence>
<evidence type="ECO:0000256" key="3">
    <source>
        <dbReference type="ARBA" id="ARBA00022801"/>
    </source>
</evidence>
<comment type="catalytic activity">
    <reaction evidence="6">
        <text>a di-trans,poly-cis-dolichyl diphosphate + H2O = a di-trans,poly-cis-dolichyl phosphate + phosphate + H(+)</text>
        <dbReference type="Rhea" id="RHEA:14385"/>
        <dbReference type="Rhea" id="RHEA-COMP:19498"/>
        <dbReference type="Rhea" id="RHEA-COMP:19506"/>
        <dbReference type="ChEBI" id="CHEBI:15377"/>
        <dbReference type="ChEBI" id="CHEBI:15378"/>
        <dbReference type="ChEBI" id="CHEBI:43474"/>
        <dbReference type="ChEBI" id="CHEBI:57497"/>
        <dbReference type="ChEBI" id="CHEBI:57683"/>
        <dbReference type="EC" id="3.6.1.43"/>
    </reaction>
</comment>
<evidence type="ECO:0000256" key="1">
    <source>
        <dbReference type="ARBA" id="ARBA00004141"/>
    </source>
</evidence>
<evidence type="ECO:0000256" key="2">
    <source>
        <dbReference type="ARBA" id="ARBA00022692"/>
    </source>
</evidence>
<dbReference type="GO" id="GO:0008610">
    <property type="term" value="P:lipid biosynthetic process"/>
    <property type="evidence" value="ECO:0007669"/>
    <property type="project" value="TreeGrafter"/>
</dbReference>
<dbReference type="InterPro" id="IPR000326">
    <property type="entry name" value="PAP2/HPO"/>
</dbReference>
<reference evidence="9" key="1">
    <citation type="submission" date="2017-03" db="EMBL/GenBank/DDBJ databases">
        <title>Genomes of endolithic fungi from Antarctica.</title>
        <authorList>
            <person name="Coleine C."/>
            <person name="Masonjones S."/>
            <person name="Stajich J.E."/>
        </authorList>
    </citation>
    <scope>NUCLEOTIDE SEQUENCE [LARGE SCALE GENOMIC DNA]</scope>
    <source>
        <strain evidence="9">CCFEE 5527</strain>
    </source>
</reference>
<keyword evidence="5 6" id="KW-0472">Membrane</keyword>
<evidence type="ECO:0000256" key="6">
    <source>
        <dbReference type="RuleBase" id="RU367078"/>
    </source>
</evidence>
<dbReference type="OrthoDB" id="302705at2759"/>
<dbReference type="InParanoid" id="A0A1V8S8Y3"/>
<evidence type="ECO:0000313" key="9">
    <source>
        <dbReference type="Proteomes" id="UP000192596"/>
    </source>
</evidence>
<dbReference type="PANTHER" id="PTHR11247">
    <property type="entry name" value="PALMITOYL-PROTEIN THIOESTERASE/DOLICHYLDIPHOSPHATASE 1"/>
    <property type="match status" value="1"/>
</dbReference>
<dbReference type="PANTHER" id="PTHR11247:SF1">
    <property type="entry name" value="DOLICHYLDIPHOSPHATASE 1"/>
    <property type="match status" value="1"/>
</dbReference>
<comment type="similarity">
    <text evidence="6">Belongs to the dolichyldiphosphatase family.</text>
</comment>